<organism evidence="2 3">
    <name type="scientific">Myotis brandtii</name>
    <name type="common">Brandt's bat</name>
    <dbReference type="NCBI Taxonomy" id="109478"/>
    <lineage>
        <taxon>Eukaryota</taxon>
        <taxon>Metazoa</taxon>
        <taxon>Chordata</taxon>
        <taxon>Craniata</taxon>
        <taxon>Vertebrata</taxon>
        <taxon>Euteleostomi</taxon>
        <taxon>Mammalia</taxon>
        <taxon>Eutheria</taxon>
        <taxon>Laurasiatheria</taxon>
        <taxon>Chiroptera</taxon>
        <taxon>Yangochiroptera</taxon>
        <taxon>Vespertilionidae</taxon>
        <taxon>Myotis</taxon>
    </lineage>
</organism>
<evidence type="ECO:0000313" key="2">
    <source>
        <dbReference type="EMBL" id="EPQ17896.1"/>
    </source>
</evidence>
<feature type="region of interest" description="Disordered" evidence="1">
    <location>
        <begin position="173"/>
        <end position="229"/>
    </location>
</feature>
<dbReference type="Proteomes" id="UP000052978">
    <property type="component" value="Unassembled WGS sequence"/>
</dbReference>
<proteinExistence type="predicted"/>
<feature type="region of interest" description="Disordered" evidence="1">
    <location>
        <begin position="19"/>
        <end position="56"/>
    </location>
</feature>
<gene>
    <name evidence="2" type="ORF">D623_10003019</name>
</gene>
<keyword evidence="3" id="KW-1185">Reference proteome</keyword>
<feature type="compositionally biased region" description="Basic and acidic residues" evidence="1">
    <location>
        <begin position="37"/>
        <end position="56"/>
    </location>
</feature>
<sequence length="253" mass="28135">MELPSQGLQRFRSGLFRLHLGPRDPSLPPAPGPSFHTVEKEQDIPGESQGHHERVDLEDIVPNGESRTESGMEASVRDRDGREWWLEVGTPKGKDIMDLLFRFLKAQPHEAQVHLQRALGIETEAVQLDVWSLLPLLDTKETKAVQTSFQWPSPRVLAGGYLKGLGWPPSGTPLFRTAPKGWQNRPRGPPWRLCPQTNPRQGQSGSGSSRHCSELPGRKPGAPGSTRHPHWVSTTLKAQLFILVSGPQLPDNF</sequence>
<evidence type="ECO:0000313" key="3">
    <source>
        <dbReference type="Proteomes" id="UP000052978"/>
    </source>
</evidence>
<dbReference type="AlphaFoldDB" id="S7NKH2"/>
<accession>S7NKH2</accession>
<evidence type="ECO:0000256" key="1">
    <source>
        <dbReference type="SAM" id="MobiDB-lite"/>
    </source>
</evidence>
<protein>
    <submittedName>
        <fullName evidence="2">Uncharacterized protein</fullName>
    </submittedName>
</protein>
<dbReference type="EMBL" id="KE164427">
    <property type="protein sequence ID" value="EPQ17896.1"/>
    <property type="molecule type" value="Genomic_DNA"/>
</dbReference>
<reference evidence="2 3" key="1">
    <citation type="journal article" date="2013" name="Nat. Commun.">
        <title>Genome analysis reveals insights into physiology and longevity of the Brandt's bat Myotis brandtii.</title>
        <authorList>
            <person name="Seim I."/>
            <person name="Fang X."/>
            <person name="Xiong Z."/>
            <person name="Lobanov A.V."/>
            <person name="Huang Z."/>
            <person name="Ma S."/>
            <person name="Feng Y."/>
            <person name="Turanov A.A."/>
            <person name="Zhu Y."/>
            <person name="Lenz T.L."/>
            <person name="Gerashchenko M.V."/>
            <person name="Fan D."/>
            <person name="Hee Yim S."/>
            <person name="Yao X."/>
            <person name="Jordan D."/>
            <person name="Xiong Y."/>
            <person name="Ma Y."/>
            <person name="Lyapunov A.N."/>
            <person name="Chen G."/>
            <person name="Kulakova O.I."/>
            <person name="Sun Y."/>
            <person name="Lee S.G."/>
            <person name="Bronson R.T."/>
            <person name="Moskalev A.A."/>
            <person name="Sunyaev S.R."/>
            <person name="Zhang G."/>
            <person name="Krogh A."/>
            <person name="Wang J."/>
            <person name="Gladyshev V.N."/>
        </authorList>
    </citation>
    <scope>NUCLEOTIDE SEQUENCE [LARGE SCALE GENOMIC DNA]</scope>
</reference>
<name>S7NKH2_MYOBR</name>